<comment type="similarity">
    <text evidence="5">Belongs to the SarZ family.</text>
</comment>
<dbReference type="PROSITE" id="PS50995">
    <property type="entry name" value="HTH_MARR_2"/>
    <property type="match status" value="1"/>
</dbReference>
<gene>
    <name evidence="9" type="ORF">H6B30_14555</name>
</gene>
<dbReference type="AlphaFoldDB" id="A0A938WQ81"/>
<dbReference type="Pfam" id="PF22381">
    <property type="entry name" value="Staph_reg_Sar_Rot"/>
    <property type="match status" value="1"/>
</dbReference>
<dbReference type="GO" id="GO:0005737">
    <property type="term" value="C:cytoplasm"/>
    <property type="evidence" value="ECO:0007669"/>
    <property type="project" value="UniProtKB-SubCell"/>
</dbReference>
<evidence type="ECO:0000313" key="10">
    <source>
        <dbReference type="Proteomes" id="UP000764045"/>
    </source>
</evidence>
<feature type="domain" description="HTH marR-type" evidence="8">
    <location>
        <begin position="10"/>
        <end position="143"/>
    </location>
</feature>
<evidence type="ECO:0000256" key="6">
    <source>
        <dbReference type="ARBA" id="ARBA00047188"/>
    </source>
</evidence>
<organism evidence="9 10">
    <name type="scientific">Marseilla massiliensis</name>
    <dbReference type="NCBI Taxonomy" id="1841864"/>
    <lineage>
        <taxon>Bacteria</taxon>
        <taxon>Pseudomonadati</taxon>
        <taxon>Bacteroidota</taxon>
        <taxon>Bacteroidia</taxon>
        <taxon>Bacteroidales</taxon>
        <taxon>Prevotellaceae</taxon>
        <taxon>Marseilla</taxon>
    </lineage>
</organism>
<dbReference type="Proteomes" id="UP000764045">
    <property type="component" value="Unassembled WGS sequence"/>
</dbReference>
<reference evidence="9 10" key="1">
    <citation type="journal article" date="2021" name="Sci. Rep.">
        <title>The distribution of antibiotic resistance genes in chicken gut microbiota commensals.</title>
        <authorList>
            <person name="Juricova H."/>
            <person name="Matiasovicova J."/>
            <person name="Kubasova T."/>
            <person name="Cejkova D."/>
            <person name="Rychlik I."/>
        </authorList>
    </citation>
    <scope>NUCLEOTIDE SEQUENCE [LARGE SCALE GENOMIC DNA]</scope>
    <source>
        <strain evidence="9 10">An819</strain>
    </source>
</reference>
<evidence type="ECO:0000313" key="9">
    <source>
        <dbReference type="EMBL" id="MBM6662946.1"/>
    </source>
</evidence>
<dbReference type="GO" id="GO:0003700">
    <property type="term" value="F:DNA-binding transcription factor activity"/>
    <property type="evidence" value="ECO:0007669"/>
    <property type="project" value="InterPro"/>
</dbReference>
<dbReference type="PANTHER" id="PTHR42756:SF1">
    <property type="entry name" value="TRANSCRIPTIONAL REPRESSOR OF EMRAB OPERON"/>
    <property type="match status" value="1"/>
</dbReference>
<proteinExistence type="inferred from homology"/>
<evidence type="ECO:0000256" key="3">
    <source>
        <dbReference type="ARBA" id="ARBA00023125"/>
    </source>
</evidence>
<dbReference type="EMBL" id="JACJJL010000036">
    <property type="protein sequence ID" value="MBM6662946.1"/>
    <property type="molecule type" value="Genomic_DNA"/>
</dbReference>
<dbReference type="SUPFAM" id="SSF46785">
    <property type="entry name" value="Winged helix' DNA-binding domain"/>
    <property type="match status" value="1"/>
</dbReference>
<dbReference type="PANTHER" id="PTHR42756">
    <property type="entry name" value="TRANSCRIPTIONAL REGULATOR, MARR"/>
    <property type="match status" value="1"/>
</dbReference>
<dbReference type="InterPro" id="IPR036388">
    <property type="entry name" value="WH-like_DNA-bd_sf"/>
</dbReference>
<evidence type="ECO:0000256" key="5">
    <source>
        <dbReference type="ARBA" id="ARBA00046337"/>
    </source>
</evidence>
<comment type="caution">
    <text evidence="9">The sequence shown here is derived from an EMBL/GenBank/DDBJ whole genome shotgun (WGS) entry which is preliminary data.</text>
</comment>
<evidence type="ECO:0000256" key="2">
    <source>
        <dbReference type="ARBA" id="ARBA00023015"/>
    </source>
</evidence>
<sequence>MGNIPSQQLDDEVSFKLYALNRLIQQTYQTYLVPLGITYPQYLVMKILMEQDGVPVNVISARLMLESNTVTPLLQRLEKQGLVMRGYNCTDQRQRIISLTDKGKSMRKSIDDVSGLVATSLSEMDMSCSVAESLGRLLTEFIAKIS</sequence>
<evidence type="ECO:0000259" key="8">
    <source>
        <dbReference type="PROSITE" id="PS50995"/>
    </source>
</evidence>
<keyword evidence="4" id="KW-0804">Transcription</keyword>
<keyword evidence="10" id="KW-1185">Reference proteome</keyword>
<keyword evidence="3" id="KW-0238">DNA-binding</keyword>
<name>A0A938WQ81_9BACT</name>
<dbReference type="InterPro" id="IPR036390">
    <property type="entry name" value="WH_DNA-bd_sf"/>
</dbReference>
<dbReference type="Gene3D" id="1.10.10.10">
    <property type="entry name" value="Winged helix-like DNA-binding domain superfamily/Winged helix DNA-binding domain"/>
    <property type="match status" value="1"/>
</dbReference>
<evidence type="ECO:0000256" key="4">
    <source>
        <dbReference type="ARBA" id="ARBA00023163"/>
    </source>
</evidence>
<dbReference type="RefSeq" id="WP_205111854.1">
    <property type="nucleotide sequence ID" value="NZ_JACJJL010000036.1"/>
</dbReference>
<comment type="subcellular location">
    <subcellularLocation>
        <location evidence="1">Cytoplasm</location>
    </subcellularLocation>
</comment>
<dbReference type="GO" id="GO:0003677">
    <property type="term" value="F:DNA binding"/>
    <property type="evidence" value="ECO:0007669"/>
    <property type="project" value="UniProtKB-KW"/>
</dbReference>
<evidence type="ECO:0000256" key="1">
    <source>
        <dbReference type="ARBA" id="ARBA00004496"/>
    </source>
</evidence>
<dbReference type="SMART" id="SM00347">
    <property type="entry name" value="HTH_MARR"/>
    <property type="match status" value="1"/>
</dbReference>
<accession>A0A938WQ81</accession>
<dbReference type="InterPro" id="IPR000835">
    <property type="entry name" value="HTH_MarR-typ"/>
</dbReference>
<protein>
    <recommendedName>
        <fullName evidence="6">HTH-type transcriptional regulator SarZ</fullName>
    </recommendedName>
    <alternativeName>
        <fullName evidence="7">Staphylococcal accessory regulator Z</fullName>
    </alternativeName>
</protein>
<evidence type="ECO:0000256" key="7">
    <source>
        <dbReference type="ARBA" id="ARBA00047207"/>
    </source>
</evidence>
<keyword evidence="2" id="KW-0805">Transcription regulation</keyword>
<dbReference type="InterPro" id="IPR055166">
    <property type="entry name" value="Transc_reg_Sar_Rot_HTH"/>
</dbReference>